<gene>
    <name evidence="4" type="ORF">F4V43_09110</name>
</gene>
<feature type="signal peptide" evidence="3">
    <location>
        <begin position="1"/>
        <end position="31"/>
    </location>
</feature>
<name>A0A5J5G9C5_9BACL</name>
<accession>A0A5J5G9C5</accession>
<dbReference type="Proteomes" id="UP000367750">
    <property type="component" value="Unassembled WGS sequence"/>
</dbReference>
<feature type="transmembrane region" description="Helical" evidence="2">
    <location>
        <begin position="126"/>
        <end position="145"/>
    </location>
</feature>
<evidence type="ECO:0000256" key="1">
    <source>
        <dbReference type="SAM" id="Coils"/>
    </source>
</evidence>
<comment type="caution">
    <text evidence="4">The sequence shown here is derived from an EMBL/GenBank/DDBJ whole genome shotgun (WGS) entry which is preliminary data.</text>
</comment>
<evidence type="ECO:0000256" key="3">
    <source>
        <dbReference type="SAM" id="SignalP"/>
    </source>
</evidence>
<dbReference type="SUPFAM" id="SSF58100">
    <property type="entry name" value="Bacterial hemolysins"/>
    <property type="match status" value="1"/>
</dbReference>
<keyword evidence="1" id="KW-0175">Coiled coil</keyword>
<reference evidence="4 5" key="1">
    <citation type="submission" date="2019-09" db="EMBL/GenBank/DDBJ databases">
        <title>Bacillus ochoae sp. nov., Paenibacillus whitsoniae sp. nov., Paenibacillus spiritus sp. nov. Isolated from the Mars Exploration Rover during spacecraft assembly.</title>
        <authorList>
            <person name="Seuylemezian A."/>
            <person name="Vaishampayan P."/>
        </authorList>
    </citation>
    <scope>NUCLEOTIDE SEQUENCE [LARGE SCALE GENOMIC DNA]</scope>
    <source>
        <strain evidence="4 5">MER_111</strain>
    </source>
</reference>
<evidence type="ECO:0000313" key="5">
    <source>
        <dbReference type="Proteomes" id="UP000367750"/>
    </source>
</evidence>
<keyword evidence="2" id="KW-1133">Transmembrane helix</keyword>
<evidence type="ECO:0008006" key="6">
    <source>
        <dbReference type="Google" id="ProtNLM"/>
    </source>
</evidence>
<sequence>MKPRIRAACQGLSTALILAAVLVSAPSAASANYFNDIYKGLEKFSELPSDVSELQESYKETMNELGETKESLDQTRSELNEARTEMETYRNQNAELQEQNRQLTAMIGELRDDRAARENYIHRLKVTVFTGLGLIAGYFILIRLVRFGMRGRSRRGDRIR</sequence>
<keyword evidence="2" id="KW-0472">Membrane</keyword>
<evidence type="ECO:0000313" key="4">
    <source>
        <dbReference type="EMBL" id="KAA9004789.1"/>
    </source>
</evidence>
<keyword evidence="3" id="KW-0732">Signal</keyword>
<evidence type="ECO:0000256" key="2">
    <source>
        <dbReference type="SAM" id="Phobius"/>
    </source>
</evidence>
<organism evidence="4 5">
    <name type="scientific">Paenibacillus spiritus</name>
    <dbReference type="NCBI Taxonomy" id="2496557"/>
    <lineage>
        <taxon>Bacteria</taxon>
        <taxon>Bacillati</taxon>
        <taxon>Bacillota</taxon>
        <taxon>Bacilli</taxon>
        <taxon>Bacillales</taxon>
        <taxon>Paenibacillaceae</taxon>
        <taxon>Paenibacillus</taxon>
    </lineage>
</organism>
<dbReference type="AlphaFoldDB" id="A0A5J5G9C5"/>
<feature type="coiled-coil region" evidence="1">
    <location>
        <begin position="51"/>
        <end position="113"/>
    </location>
</feature>
<keyword evidence="2" id="KW-0812">Transmembrane</keyword>
<dbReference type="EMBL" id="VYKK01000012">
    <property type="protein sequence ID" value="KAA9004789.1"/>
    <property type="molecule type" value="Genomic_DNA"/>
</dbReference>
<feature type="chain" id="PRO_5023912765" description="DUF3450 domain-containing protein" evidence="3">
    <location>
        <begin position="32"/>
        <end position="160"/>
    </location>
</feature>
<proteinExistence type="predicted"/>
<dbReference type="RefSeq" id="WP_150457940.1">
    <property type="nucleotide sequence ID" value="NZ_VYKK01000012.1"/>
</dbReference>
<dbReference type="Gene3D" id="1.10.287.2610">
    <property type="match status" value="1"/>
</dbReference>
<keyword evidence="5" id="KW-1185">Reference proteome</keyword>
<protein>
    <recommendedName>
        <fullName evidence="6">DUF3450 domain-containing protein</fullName>
    </recommendedName>
</protein>
<dbReference type="OrthoDB" id="2678845at2"/>